<proteinExistence type="predicted"/>
<evidence type="ECO:0000313" key="2">
    <source>
        <dbReference type="Proteomes" id="UP001057561"/>
    </source>
</evidence>
<organism evidence="1 2">
    <name type="scientific">Dolichospermum heterosporum TAC447</name>
    <dbReference type="NCBI Taxonomy" id="747523"/>
    <lineage>
        <taxon>Bacteria</taxon>
        <taxon>Bacillati</taxon>
        <taxon>Cyanobacteriota</taxon>
        <taxon>Cyanophyceae</taxon>
        <taxon>Nostocales</taxon>
        <taxon>Aphanizomenonaceae</taxon>
        <taxon>Dolichospermum</taxon>
        <taxon>Dolichospermum heterosporum</taxon>
    </lineage>
</organism>
<protein>
    <submittedName>
        <fullName evidence="1">Uncharacterized protein</fullName>
    </submittedName>
</protein>
<dbReference type="EMBL" id="CP099464">
    <property type="protein sequence ID" value="UUO17589.1"/>
    <property type="molecule type" value="Genomic_DNA"/>
</dbReference>
<accession>A0ABY5M3D7</accession>
<evidence type="ECO:0000313" key="1">
    <source>
        <dbReference type="EMBL" id="UUO17589.1"/>
    </source>
</evidence>
<name>A0ABY5M3D7_9CYAN</name>
<gene>
    <name evidence="1" type="ORF">NG743_11715</name>
</gene>
<dbReference type="RefSeq" id="WP_027402985.1">
    <property type="nucleotide sequence ID" value="NZ_CP099464.1"/>
</dbReference>
<keyword evidence="2" id="KW-1185">Reference proteome</keyword>
<sequence length="85" mass="9170">MASIKLSQLQANGSELFQDSESFLNEMNDVDTISIQGGSGSGIHDLVHYSIKGKEFVLLGFAIDSAVSLAKSFSHSHSHSNHYSN</sequence>
<dbReference type="Proteomes" id="UP001057561">
    <property type="component" value="Chromosome"/>
</dbReference>
<reference evidence="1" key="1">
    <citation type="submission" date="2022-06" db="EMBL/GenBank/DDBJ databases">
        <title>Nostosin G and Spiroidesin B from the Cyanobacterium Dolichospermum sp. NIES-1697.</title>
        <authorList>
            <person name="Phan C.-S."/>
            <person name="Mehjabin J.J."/>
            <person name="Anas A.R.J."/>
            <person name="Hayasaka M."/>
            <person name="Onoki R."/>
            <person name="Wang J."/>
            <person name="Umezawa T."/>
            <person name="Washio K."/>
            <person name="Morikawa M."/>
            <person name="Okino T."/>
        </authorList>
    </citation>
    <scope>NUCLEOTIDE SEQUENCE</scope>
    <source>
        <strain evidence="1">NIES-1697</strain>
    </source>
</reference>